<protein>
    <submittedName>
        <fullName evidence="1">Uncharacterized protein</fullName>
    </submittedName>
</protein>
<gene>
    <name evidence="1" type="ORF">RY831_10705</name>
</gene>
<name>A0ABU6J7K6_9BURK</name>
<evidence type="ECO:0000313" key="1">
    <source>
        <dbReference type="EMBL" id="MEC4719619.1"/>
    </source>
</evidence>
<dbReference type="Proteomes" id="UP001352263">
    <property type="component" value="Unassembled WGS sequence"/>
</dbReference>
<evidence type="ECO:0000313" key="2">
    <source>
        <dbReference type="Proteomes" id="UP001352263"/>
    </source>
</evidence>
<dbReference type="RefSeq" id="WP_326506332.1">
    <property type="nucleotide sequence ID" value="NZ_JAWIIV010000007.1"/>
</dbReference>
<comment type="caution">
    <text evidence="1">The sequence shown here is derived from an EMBL/GenBank/DDBJ whole genome shotgun (WGS) entry which is preliminary data.</text>
</comment>
<keyword evidence="2" id="KW-1185">Reference proteome</keyword>
<reference evidence="1 2" key="1">
    <citation type="submission" date="2023-10" db="EMBL/GenBank/DDBJ databases">
        <title>Noviherbaspirillum sp. CPCC 100848 genome assembly.</title>
        <authorList>
            <person name="Li X.Y."/>
            <person name="Fang X.M."/>
        </authorList>
    </citation>
    <scope>NUCLEOTIDE SEQUENCE [LARGE SCALE GENOMIC DNA]</scope>
    <source>
        <strain evidence="1 2">CPCC 100848</strain>
    </source>
</reference>
<sequence length="112" mass="12802">MHTIPESKKNHLWRKVVWFTDPEEHPLGPYHSAEVYCSEESNGYAVWYVRKLAREDGRGVPGVENADYLLNYYARTARDDAIERAVLIANSDPSTDRIIENLDRLAAAGQKI</sequence>
<proteinExistence type="predicted"/>
<dbReference type="EMBL" id="JAWIIV010000007">
    <property type="protein sequence ID" value="MEC4719619.1"/>
    <property type="molecule type" value="Genomic_DNA"/>
</dbReference>
<accession>A0ABU6J7K6</accession>
<organism evidence="1 2">
    <name type="scientific">Noviherbaspirillum album</name>
    <dbReference type="NCBI Taxonomy" id="3080276"/>
    <lineage>
        <taxon>Bacteria</taxon>
        <taxon>Pseudomonadati</taxon>
        <taxon>Pseudomonadota</taxon>
        <taxon>Betaproteobacteria</taxon>
        <taxon>Burkholderiales</taxon>
        <taxon>Oxalobacteraceae</taxon>
        <taxon>Noviherbaspirillum</taxon>
    </lineage>
</organism>